<feature type="chain" id="PRO_5038557469" description="GerMN domain-containing protein" evidence="1">
    <location>
        <begin position="24"/>
        <end position="199"/>
    </location>
</feature>
<accession>A0A938YMS2</accession>
<comment type="caution">
    <text evidence="2">The sequence shown here is derived from an EMBL/GenBank/DDBJ whole genome shotgun (WGS) entry which is preliminary data.</text>
</comment>
<keyword evidence="1" id="KW-0732">Signal</keyword>
<evidence type="ECO:0000313" key="3">
    <source>
        <dbReference type="Proteomes" id="UP000663801"/>
    </source>
</evidence>
<reference evidence="2" key="1">
    <citation type="submission" date="2021-01" db="EMBL/GenBank/DDBJ databases">
        <title>KCTC 19127 draft genome.</title>
        <authorList>
            <person name="An D."/>
        </authorList>
    </citation>
    <scope>NUCLEOTIDE SEQUENCE</scope>
    <source>
        <strain evidence="2">KCTC 19127</strain>
    </source>
</reference>
<protein>
    <recommendedName>
        <fullName evidence="4">GerMN domain-containing protein</fullName>
    </recommendedName>
</protein>
<dbReference type="EMBL" id="JAERWL010000006">
    <property type="protein sequence ID" value="MBM9476074.1"/>
    <property type="molecule type" value="Genomic_DNA"/>
</dbReference>
<dbReference type="Proteomes" id="UP000663801">
    <property type="component" value="Unassembled WGS sequence"/>
</dbReference>
<organism evidence="2 3">
    <name type="scientific">Nakamurella flavida</name>
    <dbReference type="NCBI Taxonomy" id="363630"/>
    <lineage>
        <taxon>Bacteria</taxon>
        <taxon>Bacillati</taxon>
        <taxon>Actinomycetota</taxon>
        <taxon>Actinomycetes</taxon>
        <taxon>Nakamurellales</taxon>
        <taxon>Nakamurellaceae</taxon>
        <taxon>Nakamurella</taxon>
    </lineage>
</organism>
<sequence>MRPPMEVSRVGVLAILFGVPACSAPATPPPADLPASWVSLTPGSPASVSWVRNGPDLTGEVDMMVSVDGLPSRRSTGFRGVLDPGLARIVLALDTALPGGERSLAGSVTGTELVLALPGRGEVSLRPGTDAEYEQVVREVATALDVQPSRRFDATEVAEGVRRILTDPAPEGDALDGIRDVHCPADRPVTVSLGSTARR</sequence>
<proteinExistence type="predicted"/>
<gene>
    <name evidence="2" type="ORF">JL107_06430</name>
</gene>
<evidence type="ECO:0008006" key="4">
    <source>
        <dbReference type="Google" id="ProtNLM"/>
    </source>
</evidence>
<feature type="signal peptide" evidence="1">
    <location>
        <begin position="1"/>
        <end position="23"/>
    </location>
</feature>
<dbReference type="AlphaFoldDB" id="A0A938YMS2"/>
<evidence type="ECO:0000313" key="2">
    <source>
        <dbReference type="EMBL" id="MBM9476074.1"/>
    </source>
</evidence>
<keyword evidence="3" id="KW-1185">Reference proteome</keyword>
<evidence type="ECO:0000256" key="1">
    <source>
        <dbReference type="SAM" id="SignalP"/>
    </source>
</evidence>
<name>A0A938YMS2_9ACTN</name>